<evidence type="ECO:0000313" key="9">
    <source>
        <dbReference type="Proteomes" id="UP000694251"/>
    </source>
</evidence>
<evidence type="ECO:0000256" key="4">
    <source>
        <dbReference type="ARBA" id="ARBA00022737"/>
    </source>
</evidence>
<dbReference type="GO" id="GO:0000381">
    <property type="term" value="P:regulation of alternative mRNA splicing, via spliceosome"/>
    <property type="evidence" value="ECO:0007669"/>
    <property type="project" value="TreeGrafter"/>
</dbReference>
<keyword evidence="2" id="KW-0507">mRNA processing</keyword>
<organism evidence="8 9">
    <name type="scientific">Arabidopsis suecica</name>
    <name type="common">Swedish thale-cress</name>
    <name type="synonym">Cardaminopsis suecica</name>
    <dbReference type="NCBI Taxonomy" id="45249"/>
    <lineage>
        <taxon>Eukaryota</taxon>
        <taxon>Viridiplantae</taxon>
        <taxon>Streptophyta</taxon>
        <taxon>Embryophyta</taxon>
        <taxon>Tracheophyta</taxon>
        <taxon>Spermatophyta</taxon>
        <taxon>Magnoliopsida</taxon>
        <taxon>eudicotyledons</taxon>
        <taxon>Gunneridae</taxon>
        <taxon>Pentapetalae</taxon>
        <taxon>rosids</taxon>
        <taxon>malvids</taxon>
        <taxon>Brassicales</taxon>
        <taxon>Brassicaceae</taxon>
        <taxon>Camelineae</taxon>
        <taxon>Arabidopsis</taxon>
    </lineage>
</organism>
<sequence length="352" mass="40840">MSTSTSQSEQSMEIITPPADIGTRTLVDKAAQFVSKKGLEFETKIIDSYPTDAKFNFLRSTADPCHAYYKHKLAEYSSQNQDGATDESDIKIFHAPPDVTTTAIVETTSCLVSQFGSEFEMMVKDSNTDDARFNFLKSSEDPYNVLYKQKLDEYSLDPRNAYYQHKLAESISKYHREATPPMDIKIFHTLQMSKLEPLLTNWRFWFPNLVFLRKLSQYCLKDPDRVPKVEPYPPPQSQFSLQSQRLVLPNLLQFRLVKGMTFEELDTVKVTAQFVAWYGDDFRGFLMERVMTEPQFEFMRATDYRFSFYNEFVVAYSQVLNPPKYLKDKLRGRAAYTVIGHLLITMSEEEIS</sequence>
<protein>
    <submittedName>
        <fullName evidence="8">SWAP/Surp</fullName>
    </submittedName>
</protein>
<dbReference type="GO" id="GO:0005686">
    <property type="term" value="C:U2 snRNP"/>
    <property type="evidence" value="ECO:0007669"/>
    <property type="project" value="UniProtKB-ARBA"/>
</dbReference>
<feature type="domain" description="SURP motif" evidence="7">
    <location>
        <begin position="267"/>
        <end position="309"/>
    </location>
</feature>
<accession>A0A8T2EDX9</accession>
<keyword evidence="6" id="KW-0539">Nucleus</keyword>
<proteinExistence type="predicted"/>
<evidence type="ECO:0000256" key="2">
    <source>
        <dbReference type="ARBA" id="ARBA00022664"/>
    </source>
</evidence>
<dbReference type="GO" id="GO:0003723">
    <property type="term" value="F:RNA binding"/>
    <property type="evidence" value="ECO:0007669"/>
    <property type="project" value="InterPro"/>
</dbReference>
<dbReference type="PROSITE" id="PS50128">
    <property type="entry name" value="SURP"/>
    <property type="match status" value="3"/>
</dbReference>
<keyword evidence="5" id="KW-0508">mRNA splicing</keyword>
<evidence type="ECO:0000256" key="3">
    <source>
        <dbReference type="ARBA" id="ARBA00022728"/>
    </source>
</evidence>
<dbReference type="EMBL" id="JAEFBJ010000004">
    <property type="protein sequence ID" value="KAG7620680.1"/>
    <property type="molecule type" value="Genomic_DNA"/>
</dbReference>
<dbReference type="PANTHER" id="PTHR15316">
    <property type="entry name" value="SPLICEOSOME ASSOCIATED PROTEIN 114/SWAP SPLICING FACTOR-RELATED"/>
    <property type="match status" value="1"/>
</dbReference>
<comment type="subcellular location">
    <subcellularLocation>
        <location evidence="1">Nucleus</location>
    </subcellularLocation>
</comment>
<comment type="caution">
    <text evidence="8">The sequence shown here is derived from an EMBL/GenBank/DDBJ whole genome shotgun (WGS) entry which is preliminary data.</text>
</comment>
<dbReference type="FunFam" id="1.10.10.790:FF:000001">
    <property type="entry name" value="Splicing factor 3a, subunit 1"/>
    <property type="match status" value="2"/>
</dbReference>
<dbReference type="AlphaFoldDB" id="A0A8T2EDX9"/>
<dbReference type="SMART" id="SM00648">
    <property type="entry name" value="SWAP"/>
    <property type="match status" value="3"/>
</dbReference>
<dbReference type="FunFam" id="1.10.10.790:FF:000002">
    <property type="entry name" value="Splicing factor 3A subunit 1"/>
    <property type="match status" value="1"/>
</dbReference>
<evidence type="ECO:0000256" key="6">
    <source>
        <dbReference type="ARBA" id="ARBA00023242"/>
    </source>
</evidence>
<evidence type="ECO:0000259" key="7">
    <source>
        <dbReference type="PROSITE" id="PS50128"/>
    </source>
</evidence>
<gene>
    <name evidence="8" type="ORF">ISN44_As04g016710</name>
</gene>
<dbReference type="GO" id="GO:0045292">
    <property type="term" value="P:mRNA cis splicing, via spliceosome"/>
    <property type="evidence" value="ECO:0007669"/>
    <property type="project" value="InterPro"/>
</dbReference>
<feature type="domain" description="SURP motif" evidence="7">
    <location>
        <begin position="104"/>
        <end position="147"/>
    </location>
</feature>
<feature type="domain" description="SURP motif" evidence="7">
    <location>
        <begin position="26"/>
        <end position="69"/>
    </location>
</feature>
<dbReference type="OrthoDB" id="2161771at2759"/>
<evidence type="ECO:0000256" key="1">
    <source>
        <dbReference type="ARBA" id="ARBA00004123"/>
    </source>
</evidence>
<evidence type="ECO:0000256" key="5">
    <source>
        <dbReference type="ARBA" id="ARBA00023187"/>
    </source>
</evidence>
<dbReference type="Pfam" id="PF01805">
    <property type="entry name" value="Surp"/>
    <property type="match status" value="3"/>
</dbReference>
<name>A0A8T2EDX9_ARASU</name>
<keyword evidence="3" id="KW-0747">Spliceosome</keyword>
<dbReference type="GO" id="GO:0071004">
    <property type="term" value="C:U2-type prespliceosome"/>
    <property type="evidence" value="ECO:0007669"/>
    <property type="project" value="TreeGrafter"/>
</dbReference>
<dbReference type="InterPro" id="IPR045146">
    <property type="entry name" value="SF3A1"/>
</dbReference>
<dbReference type="Proteomes" id="UP000694251">
    <property type="component" value="Chromosome 4"/>
</dbReference>
<evidence type="ECO:0000313" key="8">
    <source>
        <dbReference type="EMBL" id="KAG7620680.1"/>
    </source>
</evidence>
<dbReference type="InterPro" id="IPR000061">
    <property type="entry name" value="Surp"/>
</dbReference>
<reference evidence="8 9" key="1">
    <citation type="submission" date="2020-12" db="EMBL/GenBank/DDBJ databases">
        <title>Concerted genomic and epigenomic changes stabilize Arabidopsis allopolyploids.</title>
        <authorList>
            <person name="Chen Z."/>
        </authorList>
    </citation>
    <scope>NUCLEOTIDE SEQUENCE [LARGE SCALE GENOMIC DNA]</scope>
    <source>
        <strain evidence="8">As9502</strain>
        <tissue evidence="8">Leaf</tissue>
    </source>
</reference>
<keyword evidence="4" id="KW-0677">Repeat</keyword>
<keyword evidence="9" id="KW-1185">Reference proteome</keyword>
<dbReference type="PANTHER" id="PTHR15316:SF1">
    <property type="entry name" value="SPLICING FACTOR 3A SUBUNIT 1"/>
    <property type="match status" value="1"/>
</dbReference>
<dbReference type="GO" id="GO:0071013">
    <property type="term" value="C:catalytic step 2 spliceosome"/>
    <property type="evidence" value="ECO:0007669"/>
    <property type="project" value="TreeGrafter"/>
</dbReference>